<organism evidence="1 2">
    <name type="scientific">Daphnia pulex</name>
    <name type="common">Water flea</name>
    <dbReference type="NCBI Taxonomy" id="6669"/>
    <lineage>
        <taxon>Eukaryota</taxon>
        <taxon>Metazoa</taxon>
        <taxon>Ecdysozoa</taxon>
        <taxon>Arthropoda</taxon>
        <taxon>Crustacea</taxon>
        <taxon>Branchiopoda</taxon>
        <taxon>Diplostraca</taxon>
        <taxon>Cladocera</taxon>
        <taxon>Anomopoda</taxon>
        <taxon>Daphniidae</taxon>
        <taxon>Daphnia</taxon>
    </lineage>
</organism>
<dbReference type="InParanoid" id="E9HJ18"/>
<evidence type="ECO:0000313" key="1">
    <source>
        <dbReference type="EMBL" id="EFX68243.1"/>
    </source>
</evidence>
<gene>
    <name evidence="1" type="ORF">DAPPUDRAFT_260373</name>
</gene>
<evidence type="ECO:0000313" key="2">
    <source>
        <dbReference type="Proteomes" id="UP000000305"/>
    </source>
</evidence>
<dbReference type="AlphaFoldDB" id="E9HJ18"/>
<dbReference type="KEGG" id="dpx:DAPPUDRAFT_260373"/>
<dbReference type="Proteomes" id="UP000000305">
    <property type="component" value="Unassembled WGS sequence"/>
</dbReference>
<proteinExistence type="predicted"/>
<accession>E9HJ18</accession>
<dbReference type="EMBL" id="GL732659">
    <property type="protein sequence ID" value="EFX68243.1"/>
    <property type="molecule type" value="Genomic_DNA"/>
</dbReference>
<dbReference type="OrthoDB" id="6337569at2759"/>
<keyword evidence="2" id="KW-1185">Reference proteome</keyword>
<name>E9HJ18_DAPPU</name>
<protein>
    <submittedName>
        <fullName evidence="1">Uncharacterized protein</fullName>
    </submittedName>
</protein>
<reference evidence="1 2" key="1">
    <citation type="journal article" date="2011" name="Science">
        <title>The ecoresponsive genome of Daphnia pulex.</title>
        <authorList>
            <person name="Colbourne J.K."/>
            <person name="Pfrender M.E."/>
            <person name="Gilbert D."/>
            <person name="Thomas W.K."/>
            <person name="Tucker A."/>
            <person name="Oakley T.H."/>
            <person name="Tokishita S."/>
            <person name="Aerts A."/>
            <person name="Arnold G.J."/>
            <person name="Basu M.K."/>
            <person name="Bauer D.J."/>
            <person name="Caceres C.E."/>
            <person name="Carmel L."/>
            <person name="Casola C."/>
            <person name="Choi J.H."/>
            <person name="Detter J.C."/>
            <person name="Dong Q."/>
            <person name="Dusheyko S."/>
            <person name="Eads B.D."/>
            <person name="Frohlich T."/>
            <person name="Geiler-Samerotte K.A."/>
            <person name="Gerlach D."/>
            <person name="Hatcher P."/>
            <person name="Jogdeo S."/>
            <person name="Krijgsveld J."/>
            <person name="Kriventseva E.V."/>
            <person name="Kultz D."/>
            <person name="Laforsch C."/>
            <person name="Lindquist E."/>
            <person name="Lopez J."/>
            <person name="Manak J.R."/>
            <person name="Muller J."/>
            <person name="Pangilinan J."/>
            <person name="Patwardhan R.P."/>
            <person name="Pitluck S."/>
            <person name="Pritham E.J."/>
            <person name="Rechtsteiner A."/>
            <person name="Rho M."/>
            <person name="Rogozin I.B."/>
            <person name="Sakarya O."/>
            <person name="Salamov A."/>
            <person name="Schaack S."/>
            <person name="Shapiro H."/>
            <person name="Shiga Y."/>
            <person name="Skalitzky C."/>
            <person name="Smith Z."/>
            <person name="Souvorov A."/>
            <person name="Sung W."/>
            <person name="Tang Z."/>
            <person name="Tsuchiya D."/>
            <person name="Tu H."/>
            <person name="Vos H."/>
            <person name="Wang M."/>
            <person name="Wolf Y.I."/>
            <person name="Yamagata H."/>
            <person name="Yamada T."/>
            <person name="Ye Y."/>
            <person name="Shaw J.R."/>
            <person name="Andrews J."/>
            <person name="Crease T.J."/>
            <person name="Tang H."/>
            <person name="Lucas S.M."/>
            <person name="Robertson H.M."/>
            <person name="Bork P."/>
            <person name="Koonin E.V."/>
            <person name="Zdobnov E.M."/>
            <person name="Grigoriev I.V."/>
            <person name="Lynch M."/>
            <person name="Boore J.L."/>
        </authorList>
    </citation>
    <scope>NUCLEOTIDE SEQUENCE [LARGE SCALE GENOMIC DNA]</scope>
</reference>
<dbReference type="HOGENOM" id="CLU_2560584_0_0_1"/>
<sequence length="82" mass="9440">MANQMIENHLKDVNHVPNWVYLDSLKQELDTLCPMRELQESKKVNIVYLNTEQQIADILTKPLAAPRFEKLRDALGVVLVPV</sequence>